<dbReference type="SUPFAM" id="SSF48498">
    <property type="entry name" value="Tetracyclin repressor-like, C-terminal domain"/>
    <property type="match status" value="1"/>
</dbReference>
<organism evidence="6 7">
    <name type="scientific">Mycolicibacterium arenosum</name>
    <dbReference type="NCBI Taxonomy" id="2952157"/>
    <lineage>
        <taxon>Bacteria</taxon>
        <taxon>Bacillati</taxon>
        <taxon>Actinomycetota</taxon>
        <taxon>Actinomycetes</taxon>
        <taxon>Mycobacteriales</taxon>
        <taxon>Mycobacteriaceae</taxon>
        <taxon>Mycolicibacterium</taxon>
    </lineage>
</organism>
<keyword evidence="3" id="KW-0804">Transcription</keyword>
<comment type="caution">
    <text evidence="6">The sequence shown here is derived from an EMBL/GenBank/DDBJ whole genome shotgun (WGS) entry which is preliminary data.</text>
</comment>
<evidence type="ECO:0000313" key="6">
    <source>
        <dbReference type="EMBL" id="MCP9271174.1"/>
    </source>
</evidence>
<dbReference type="InterPro" id="IPR001647">
    <property type="entry name" value="HTH_TetR"/>
</dbReference>
<dbReference type="PROSITE" id="PS50977">
    <property type="entry name" value="HTH_TETR_2"/>
    <property type="match status" value="1"/>
</dbReference>
<keyword evidence="7" id="KW-1185">Reference proteome</keyword>
<dbReference type="Gene3D" id="1.10.10.60">
    <property type="entry name" value="Homeodomain-like"/>
    <property type="match status" value="1"/>
</dbReference>
<dbReference type="InterPro" id="IPR009057">
    <property type="entry name" value="Homeodomain-like_sf"/>
</dbReference>
<feature type="domain" description="HTH tetR-type" evidence="5">
    <location>
        <begin position="5"/>
        <end position="65"/>
    </location>
</feature>
<feature type="DNA-binding region" description="H-T-H motif" evidence="4">
    <location>
        <begin position="28"/>
        <end position="47"/>
    </location>
</feature>
<dbReference type="InterPro" id="IPR050109">
    <property type="entry name" value="HTH-type_TetR-like_transc_reg"/>
</dbReference>
<evidence type="ECO:0000256" key="4">
    <source>
        <dbReference type="PROSITE-ProRule" id="PRU00335"/>
    </source>
</evidence>
<dbReference type="PANTHER" id="PTHR30055:SF234">
    <property type="entry name" value="HTH-TYPE TRANSCRIPTIONAL REGULATOR BETI"/>
    <property type="match status" value="1"/>
</dbReference>
<proteinExistence type="predicted"/>
<evidence type="ECO:0000259" key="5">
    <source>
        <dbReference type="PROSITE" id="PS50977"/>
    </source>
</evidence>
<evidence type="ECO:0000256" key="3">
    <source>
        <dbReference type="ARBA" id="ARBA00023163"/>
    </source>
</evidence>
<dbReference type="Gene3D" id="1.10.357.10">
    <property type="entry name" value="Tetracycline Repressor, domain 2"/>
    <property type="match status" value="1"/>
</dbReference>
<dbReference type="InterPro" id="IPR041490">
    <property type="entry name" value="KstR2_TetR_C"/>
</dbReference>
<sequence length="197" mass="21174">MRRVPPQISERLRAAADLFAERGLDKSRIDEVAEVTGVPKATLYYYFDGKADILAFLLEDLLQETSRAVSAVAATSKPAAERLEDVIHAQIEIMARRPAVCRALIGELGRAGRMPTIADMINVAYQKPVEALLVAGATDGSLAPQSDPRAASIALFGAVTIGALMYLVNDHRLDGAAVGSALHSVVIEGLRPRREDQ</sequence>
<evidence type="ECO:0000313" key="7">
    <source>
        <dbReference type="Proteomes" id="UP001651690"/>
    </source>
</evidence>
<dbReference type="EMBL" id="JANDBD010000001">
    <property type="protein sequence ID" value="MCP9271174.1"/>
    <property type="molecule type" value="Genomic_DNA"/>
</dbReference>
<evidence type="ECO:0000256" key="1">
    <source>
        <dbReference type="ARBA" id="ARBA00023015"/>
    </source>
</evidence>
<keyword evidence="1" id="KW-0805">Transcription regulation</keyword>
<dbReference type="SUPFAM" id="SSF46689">
    <property type="entry name" value="Homeodomain-like"/>
    <property type="match status" value="1"/>
</dbReference>
<name>A0ABT1LW99_9MYCO</name>
<protein>
    <submittedName>
        <fullName evidence="6">TetR/AcrR family transcriptional regulator</fullName>
    </submittedName>
</protein>
<evidence type="ECO:0000256" key="2">
    <source>
        <dbReference type="ARBA" id="ARBA00023125"/>
    </source>
</evidence>
<dbReference type="InterPro" id="IPR036271">
    <property type="entry name" value="Tet_transcr_reg_TetR-rel_C_sf"/>
</dbReference>
<dbReference type="PANTHER" id="PTHR30055">
    <property type="entry name" value="HTH-TYPE TRANSCRIPTIONAL REGULATOR RUTR"/>
    <property type="match status" value="1"/>
</dbReference>
<dbReference type="PRINTS" id="PR00455">
    <property type="entry name" value="HTHTETR"/>
</dbReference>
<reference evidence="6 7" key="1">
    <citation type="submission" date="2022-06" db="EMBL/GenBank/DDBJ databases">
        <title>Mycolicibacterium sp. CAU 1645 isolated from seawater.</title>
        <authorList>
            <person name="Kim W."/>
        </authorList>
    </citation>
    <scope>NUCLEOTIDE SEQUENCE [LARGE SCALE GENOMIC DNA]</scope>
    <source>
        <strain evidence="6 7">CAU 1645</strain>
    </source>
</reference>
<keyword evidence="2 4" id="KW-0238">DNA-binding</keyword>
<dbReference type="Proteomes" id="UP001651690">
    <property type="component" value="Unassembled WGS sequence"/>
</dbReference>
<dbReference type="Pfam" id="PF17932">
    <property type="entry name" value="TetR_C_24"/>
    <property type="match status" value="1"/>
</dbReference>
<accession>A0ABT1LW99</accession>
<dbReference type="RefSeq" id="WP_255058141.1">
    <property type="nucleotide sequence ID" value="NZ_JANDBD010000001.1"/>
</dbReference>
<gene>
    <name evidence="6" type="ORF">NM203_03125</name>
</gene>
<dbReference type="Pfam" id="PF00440">
    <property type="entry name" value="TetR_N"/>
    <property type="match status" value="1"/>
</dbReference>